<keyword evidence="5" id="KW-0560">Oxidoreductase</keyword>
<keyword evidence="4 5" id="KW-0274">FAD</keyword>
<dbReference type="RefSeq" id="WP_050374051.1">
    <property type="nucleotide sequence ID" value="NZ_KQ257831.1"/>
</dbReference>
<comment type="cofactor">
    <cofactor evidence="1 5">
        <name>FAD</name>
        <dbReference type="ChEBI" id="CHEBI:57692"/>
    </cofactor>
</comment>
<proteinExistence type="inferred from homology"/>
<dbReference type="SUPFAM" id="SSF47203">
    <property type="entry name" value="Acyl-CoA dehydrogenase C-terminal domain-like"/>
    <property type="match status" value="1"/>
</dbReference>
<dbReference type="Gene3D" id="1.20.140.10">
    <property type="entry name" value="Butyryl-CoA Dehydrogenase, subunit A, domain 3"/>
    <property type="match status" value="1"/>
</dbReference>
<dbReference type="PANTHER" id="PTHR43884:SF19">
    <property type="entry name" value="ACYL-COA DEHYDROGENASE FADE4-RELATED"/>
    <property type="match status" value="1"/>
</dbReference>
<dbReference type="GO" id="GO:0005886">
    <property type="term" value="C:plasma membrane"/>
    <property type="evidence" value="ECO:0007669"/>
    <property type="project" value="TreeGrafter"/>
</dbReference>
<dbReference type="PATRIC" id="fig|42234.21.peg.7049"/>
<dbReference type="InterPro" id="IPR037069">
    <property type="entry name" value="AcylCoA_DH/ox_N_sf"/>
</dbReference>
<evidence type="ECO:0000259" key="7">
    <source>
        <dbReference type="Pfam" id="PF02770"/>
    </source>
</evidence>
<dbReference type="Gene3D" id="2.40.110.10">
    <property type="entry name" value="Butyryl-CoA Dehydrogenase, subunit A, domain 2"/>
    <property type="match status" value="1"/>
</dbReference>
<dbReference type="AlphaFoldDB" id="A0A0L0JRC4"/>
<evidence type="ECO:0000256" key="1">
    <source>
        <dbReference type="ARBA" id="ARBA00001974"/>
    </source>
</evidence>
<comment type="caution">
    <text evidence="8">The sequence shown here is derived from an EMBL/GenBank/DDBJ whole genome shotgun (WGS) entry which is preliminary data.</text>
</comment>
<comment type="similarity">
    <text evidence="2 5">Belongs to the acyl-CoA dehydrogenase family.</text>
</comment>
<dbReference type="InterPro" id="IPR009075">
    <property type="entry name" value="AcylCo_DH/oxidase_C"/>
</dbReference>
<keyword evidence="3 5" id="KW-0285">Flavoprotein</keyword>
<dbReference type="InterPro" id="IPR046373">
    <property type="entry name" value="Acyl-CoA_Oxase/DH_mid-dom_sf"/>
</dbReference>
<sequence length="534" mass="55863">MTAATAFDALLTGADAFAPAELAALDEREEFPARAMRVLDEAGLAAHYVLADGELPETVQLLRAVARRDLTVAIAHGKTFLGSVPVWVAGTPEQAEALAVRVRAGDPVCWGLTERGHGADLLAGELRAIAHEGGWRLDGEKWLINNATRSALACVLARTDPEGGARGFSLFLVDKARLTEGSWRDLPKVRTHGIRGADISGFVLDGAEGTLVGEVGGGLPAVLTSLQLTRTACAALSLGAADHALGLAREFAAGRELYGRRLSAVPHVRRALGRAAASVLAAEAVTLLSTRSAHALPGELSVVSALTKAFVPSLTQRTLASLGELLGVRGFLTSPPGGGFAKLERDHRIVTIFDGSTAVNRAALLNQLPRLIRQLTRRRTDTEGLRVAADLSAPLPAFDPGRLALLSAGGCSAVQALPDAVERAGLPFTGRLLDELDRLAADAADFVPVAGGLPSAAFALAERYERAYASAACLLLWLENPALREGRLGKDALWLRACLSALGDGEGDTEVFDALAGVLLDRTAPRFALLEGAA</sequence>
<feature type="domain" description="Acyl-CoA dehydrogenase/oxidase C-terminal" evidence="6">
    <location>
        <begin position="216"/>
        <end position="364"/>
    </location>
</feature>
<gene>
    <name evidence="8" type="ORF">IQ63_34195</name>
</gene>
<evidence type="ECO:0000256" key="5">
    <source>
        <dbReference type="RuleBase" id="RU362125"/>
    </source>
</evidence>
<evidence type="ECO:0000259" key="6">
    <source>
        <dbReference type="Pfam" id="PF00441"/>
    </source>
</evidence>
<evidence type="ECO:0000256" key="2">
    <source>
        <dbReference type="ARBA" id="ARBA00009347"/>
    </source>
</evidence>
<dbReference type="SUPFAM" id="SSF56645">
    <property type="entry name" value="Acyl-CoA dehydrogenase NM domain-like"/>
    <property type="match status" value="1"/>
</dbReference>
<dbReference type="Gene3D" id="1.10.540.10">
    <property type="entry name" value="Acyl-CoA dehydrogenase/oxidase, N-terminal domain"/>
    <property type="match status" value="1"/>
</dbReference>
<dbReference type="EMBL" id="JPPY01000192">
    <property type="protein sequence ID" value="KND28049.1"/>
    <property type="molecule type" value="Genomic_DNA"/>
</dbReference>
<accession>A0A0L0JRC4</accession>
<organism evidence="8 9">
    <name type="scientific">Streptomyces acidiscabies</name>
    <dbReference type="NCBI Taxonomy" id="42234"/>
    <lineage>
        <taxon>Bacteria</taxon>
        <taxon>Bacillati</taxon>
        <taxon>Actinomycetota</taxon>
        <taxon>Actinomycetes</taxon>
        <taxon>Kitasatosporales</taxon>
        <taxon>Streptomycetaceae</taxon>
        <taxon>Streptomyces</taxon>
    </lineage>
</organism>
<protein>
    <submittedName>
        <fullName evidence="8">Oxidoreductase</fullName>
    </submittedName>
</protein>
<dbReference type="PANTHER" id="PTHR43884">
    <property type="entry name" value="ACYL-COA DEHYDROGENASE"/>
    <property type="match status" value="1"/>
</dbReference>
<dbReference type="Proteomes" id="UP000037151">
    <property type="component" value="Unassembled WGS sequence"/>
</dbReference>
<dbReference type="InterPro" id="IPR009100">
    <property type="entry name" value="AcylCoA_DH/oxidase_NM_dom_sf"/>
</dbReference>
<dbReference type="Pfam" id="PF00441">
    <property type="entry name" value="Acyl-CoA_dh_1"/>
    <property type="match status" value="1"/>
</dbReference>
<feature type="domain" description="Acyl-CoA oxidase/dehydrogenase middle" evidence="7">
    <location>
        <begin position="109"/>
        <end position="205"/>
    </location>
</feature>
<dbReference type="Pfam" id="PF02770">
    <property type="entry name" value="Acyl-CoA_dh_M"/>
    <property type="match status" value="1"/>
</dbReference>
<dbReference type="GO" id="GO:0050660">
    <property type="term" value="F:flavin adenine dinucleotide binding"/>
    <property type="evidence" value="ECO:0007669"/>
    <property type="project" value="InterPro"/>
</dbReference>
<name>A0A0L0JRC4_9ACTN</name>
<evidence type="ECO:0000313" key="9">
    <source>
        <dbReference type="Proteomes" id="UP000037151"/>
    </source>
</evidence>
<dbReference type="InterPro" id="IPR036250">
    <property type="entry name" value="AcylCo_DH-like_C"/>
</dbReference>
<dbReference type="InterPro" id="IPR006091">
    <property type="entry name" value="Acyl-CoA_Oxase/DH_mid-dom"/>
</dbReference>
<evidence type="ECO:0000313" key="8">
    <source>
        <dbReference type="EMBL" id="KND28049.1"/>
    </source>
</evidence>
<reference evidence="9" key="1">
    <citation type="submission" date="2014-07" db="EMBL/GenBank/DDBJ databases">
        <title>Genome sequencing of plant-pathogenic Streptomyces species.</title>
        <authorList>
            <person name="Harrison J."/>
            <person name="Sapp M."/>
            <person name="Thwaites R."/>
            <person name="Studholme D.J."/>
        </authorList>
    </citation>
    <scope>NUCLEOTIDE SEQUENCE [LARGE SCALE GENOMIC DNA]</scope>
    <source>
        <strain evidence="9">NCPPB 4445</strain>
    </source>
</reference>
<dbReference type="GO" id="GO:0003995">
    <property type="term" value="F:acyl-CoA dehydrogenase activity"/>
    <property type="evidence" value="ECO:0007669"/>
    <property type="project" value="TreeGrafter"/>
</dbReference>
<evidence type="ECO:0000256" key="3">
    <source>
        <dbReference type="ARBA" id="ARBA00022630"/>
    </source>
</evidence>
<dbReference type="CDD" id="cd00567">
    <property type="entry name" value="ACAD"/>
    <property type="match status" value="1"/>
</dbReference>
<dbReference type="OrthoDB" id="3666321at2"/>
<evidence type="ECO:0000256" key="4">
    <source>
        <dbReference type="ARBA" id="ARBA00022827"/>
    </source>
</evidence>